<dbReference type="GO" id="GO:0046872">
    <property type="term" value="F:metal ion binding"/>
    <property type="evidence" value="ECO:0007669"/>
    <property type="project" value="UniProtKB-KW"/>
</dbReference>
<protein>
    <recommendedName>
        <fullName evidence="3">peroxidase</fullName>
        <ecNumber evidence="3">1.11.1.7</ecNumber>
    </recommendedName>
</protein>
<keyword evidence="6 9" id="KW-0479">Metal-binding</keyword>
<organism evidence="12 13">
    <name type="scientific">Abeliophyllum distichum</name>
    <dbReference type="NCBI Taxonomy" id="126358"/>
    <lineage>
        <taxon>Eukaryota</taxon>
        <taxon>Viridiplantae</taxon>
        <taxon>Streptophyta</taxon>
        <taxon>Embryophyta</taxon>
        <taxon>Tracheophyta</taxon>
        <taxon>Spermatophyta</taxon>
        <taxon>Magnoliopsida</taxon>
        <taxon>eudicotyledons</taxon>
        <taxon>Gunneridae</taxon>
        <taxon>Pentapetalae</taxon>
        <taxon>asterids</taxon>
        <taxon>lamiids</taxon>
        <taxon>Lamiales</taxon>
        <taxon>Oleaceae</taxon>
        <taxon>Forsythieae</taxon>
        <taxon>Abeliophyllum</taxon>
    </lineage>
</organism>
<dbReference type="SUPFAM" id="SSF48113">
    <property type="entry name" value="Heme-dependent peroxidases"/>
    <property type="match status" value="1"/>
</dbReference>
<evidence type="ECO:0000256" key="4">
    <source>
        <dbReference type="ARBA" id="ARBA00022559"/>
    </source>
</evidence>
<dbReference type="Gene3D" id="1.10.420.10">
    <property type="entry name" value="Peroxidase, domain 2"/>
    <property type="match status" value="1"/>
</dbReference>
<evidence type="ECO:0000256" key="10">
    <source>
        <dbReference type="RuleBase" id="RU004241"/>
    </source>
</evidence>
<comment type="catalytic activity">
    <reaction evidence="1">
        <text>2 a phenolic donor + H2O2 = 2 a phenolic radical donor + 2 H2O</text>
        <dbReference type="Rhea" id="RHEA:56136"/>
        <dbReference type="ChEBI" id="CHEBI:15377"/>
        <dbReference type="ChEBI" id="CHEBI:16240"/>
        <dbReference type="ChEBI" id="CHEBI:139520"/>
        <dbReference type="ChEBI" id="CHEBI:139521"/>
        <dbReference type="EC" id="1.11.1.7"/>
    </reaction>
</comment>
<evidence type="ECO:0000256" key="5">
    <source>
        <dbReference type="ARBA" id="ARBA00022617"/>
    </source>
</evidence>
<evidence type="ECO:0000313" key="12">
    <source>
        <dbReference type="EMBL" id="KAL2523981.1"/>
    </source>
</evidence>
<dbReference type="AlphaFoldDB" id="A0ABD1UG14"/>
<evidence type="ECO:0000256" key="3">
    <source>
        <dbReference type="ARBA" id="ARBA00012313"/>
    </source>
</evidence>
<dbReference type="EC" id="1.11.1.7" evidence="3"/>
<accession>A0ABD1UG14</accession>
<evidence type="ECO:0000256" key="1">
    <source>
        <dbReference type="ARBA" id="ARBA00000189"/>
    </source>
</evidence>
<gene>
    <name evidence="12" type="ORF">Adt_09035</name>
</gene>
<proteinExistence type="inferred from homology"/>
<name>A0ABD1UG14_9LAMI</name>
<dbReference type="InterPro" id="IPR002016">
    <property type="entry name" value="Haem_peroxidase"/>
</dbReference>
<evidence type="ECO:0000256" key="6">
    <source>
        <dbReference type="ARBA" id="ARBA00022723"/>
    </source>
</evidence>
<feature type="binding site" evidence="9">
    <location>
        <position position="68"/>
    </location>
    <ligand>
        <name>Ca(2+)</name>
        <dbReference type="ChEBI" id="CHEBI:29108"/>
        <label>2</label>
    </ligand>
</feature>
<keyword evidence="4 12" id="KW-0575">Peroxidase</keyword>
<dbReference type="Pfam" id="PF00141">
    <property type="entry name" value="peroxidase"/>
    <property type="match status" value="1"/>
</dbReference>
<keyword evidence="5" id="KW-0349">Heme</keyword>
<dbReference type="PRINTS" id="PR00461">
    <property type="entry name" value="PLPEROXIDASE"/>
</dbReference>
<keyword evidence="9" id="KW-0106">Calcium</keyword>
<evidence type="ECO:0000256" key="2">
    <source>
        <dbReference type="ARBA" id="ARBA00001970"/>
    </source>
</evidence>
<sequence>MAEGVKACCCLLAKISTATGDTTLAATEDCRRRPDLDPKYIEKIKTKSKPGDQNSIVEMDPGSFKTLDKSYFRIVAKRRGLLQSDEDLQDDIESKSYLEFQTLSHGSNFFKDFGDSMVKMSRVNVKSNRKSD</sequence>
<keyword evidence="7" id="KW-0560">Oxidoreductase</keyword>
<comment type="similarity">
    <text evidence="10">Belongs to the peroxidase family.</text>
</comment>
<feature type="domain" description="Plant heme peroxidase family profile" evidence="11">
    <location>
        <begin position="1"/>
        <end position="132"/>
    </location>
</feature>
<evidence type="ECO:0000259" key="11">
    <source>
        <dbReference type="PROSITE" id="PS50873"/>
    </source>
</evidence>
<evidence type="ECO:0000313" key="13">
    <source>
        <dbReference type="Proteomes" id="UP001604336"/>
    </source>
</evidence>
<comment type="caution">
    <text evidence="12">The sequence shown here is derived from an EMBL/GenBank/DDBJ whole genome shotgun (WGS) entry which is preliminary data.</text>
</comment>
<keyword evidence="8" id="KW-0408">Iron</keyword>
<comment type="cofactor">
    <cofactor evidence="9">
        <name>Ca(2+)</name>
        <dbReference type="ChEBI" id="CHEBI:29108"/>
    </cofactor>
    <text evidence="9">Binds 2 calcium ions per subunit.</text>
</comment>
<dbReference type="GO" id="GO:0140825">
    <property type="term" value="F:lactoperoxidase activity"/>
    <property type="evidence" value="ECO:0007669"/>
    <property type="project" value="UniProtKB-EC"/>
</dbReference>
<feature type="binding site" evidence="9">
    <location>
        <position position="60"/>
    </location>
    <ligand>
        <name>Ca(2+)</name>
        <dbReference type="ChEBI" id="CHEBI:29108"/>
        <label>2</label>
    </ligand>
</feature>
<evidence type="ECO:0000256" key="8">
    <source>
        <dbReference type="ARBA" id="ARBA00023004"/>
    </source>
</evidence>
<dbReference type="EMBL" id="JBFOLK010000003">
    <property type="protein sequence ID" value="KAL2523981.1"/>
    <property type="molecule type" value="Genomic_DNA"/>
</dbReference>
<reference evidence="13" key="1">
    <citation type="submission" date="2024-07" db="EMBL/GenBank/DDBJ databases">
        <title>Two chromosome-level genome assemblies of Korean endemic species Abeliophyllum distichum and Forsythia ovata (Oleaceae).</title>
        <authorList>
            <person name="Jang H."/>
        </authorList>
    </citation>
    <scope>NUCLEOTIDE SEQUENCE [LARGE SCALE GENOMIC DNA]</scope>
</reference>
<evidence type="ECO:0000256" key="7">
    <source>
        <dbReference type="ARBA" id="ARBA00023002"/>
    </source>
</evidence>
<dbReference type="PANTHER" id="PTHR31235">
    <property type="entry name" value="PEROXIDASE 25-RELATED"/>
    <property type="match status" value="1"/>
</dbReference>
<dbReference type="PROSITE" id="PS50873">
    <property type="entry name" value="PEROXIDASE_4"/>
    <property type="match status" value="1"/>
</dbReference>
<dbReference type="InterPro" id="IPR010255">
    <property type="entry name" value="Haem_peroxidase_sf"/>
</dbReference>
<dbReference type="Proteomes" id="UP001604336">
    <property type="component" value="Unassembled WGS sequence"/>
</dbReference>
<keyword evidence="13" id="KW-1185">Reference proteome</keyword>
<dbReference type="InterPro" id="IPR000823">
    <property type="entry name" value="Peroxidase_pln"/>
</dbReference>
<evidence type="ECO:0000256" key="9">
    <source>
        <dbReference type="PIRSR" id="PIRSR600823-3"/>
    </source>
</evidence>
<comment type="cofactor">
    <cofactor evidence="2">
        <name>heme b</name>
        <dbReference type="ChEBI" id="CHEBI:60344"/>
    </cofactor>
</comment>